<evidence type="ECO:0000256" key="2">
    <source>
        <dbReference type="SAM" id="SignalP"/>
    </source>
</evidence>
<dbReference type="Proteomes" id="UP000573327">
    <property type="component" value="Unassembled WGS sequence"/>
</dbReference>
<proteinExistence type="predicted"/>
<keyword evidence="4" id="KW-1185">Reference proteome</keyword>
<protein>
    <submittedName>
        <fullName evidence="3">Uncharacterized protein</fullName>
    </submittedName>
</protein>
<feature type="region of interest" description="Disordered" evidence="1">
    <location>
        <begin position="1"/>
        <end position="21"/>
    </location>
</feature>
<dbReference type="AlphaFoldDB" id="A0A7W7WF99"/>
<dbReference type="EMBL" id="JACHJR010000001">
    <property type="protein sequence ID" value="MBB4945031.1"/>
    <property type="molecule type" value="Genomic_DNA"/>
</dbReference>
<evidence type="ECO:0000313" key="3">
    <source>
        <dbReference type="EMBL" id="MBB4945031.1"/>
    </source>
</evidence>
<comment type="caution">
    <text evidence="3">The sequence shown here is derived from an EMBL/GenBank/DDBJ whole genome shotgun (WGS) entry which is preliminary data.</text>
</comment>
<gene>
    <name evidence="3" type="ORF">F4556_000566</name>
</gene>
<reference evidence="3 4" key="1">
    <citation type="submission" date="2020-08" db="EMBL/GenBank/DDBJ databases">
        <title>Sequencing the genomes of 1000 actinobacteria strains.</title>
        <authorList>
            <person name="Klenk H.-P."/>
        </authorList>
    </citation>
    <scope>NUCLEOTIDE SEQUENCE [LARGE SCALE GENOMIC DNA]</scope>
    <source>
        <strain evidence="3 4">DSM 44786</strain>
    </source>
</reference>
<evidence type="ECO:0000313" key="4">
    <source>
        <dbReference type="Proteomes" id="UP000573327"/>
    </source>
</evidence>
<feature type="signal peptide" evidence="2">
    <location>
        <begin position="1"/>
        <end position="42"/>
    </location>
</feature>
<sequence>MTPRQEHDDSTTGNTAPKRRNRARLALAGGALAAGLLPAAVAAPAPAVAGHELPKPPMKAVVAAKKPGAKTAAPVVGKPPMKAVVALMKPPMKVAAPKPAKGAVA</sequence>
<organism evidence="3 4">
    <name type="scientific">Kitasatospora gansuensis</name>
    <dbReference type="NCBI Taxonomy" id="258050"/>
    <lineage>
        <taxon>Bacteria</taxon>
        <taxon>Bacillati</taxon>
        <taxon>Actinomycetota</taxon>
        <taxon>Actinomycetes</taxon>
        <taxon>Kitasatosporales</taxon>
        <taxon>Streptomycetaceae</taxon>
        <taxon>Kitasatospora</taxon>
    </lineage>
</organism>
<name>A0A7W7WF99_9ACTN</name>
<feature type="compositionally biased region" description="Basic and acidic residues" evidence="1">
    <location>
        <begin position="1"/>
        <end position="10"/>
    </location>
</feature>
<evidence type="ECO:0000256" key="1">
    <source>
        <dbReference type="SAM" id="MobiDB-lite"/>
    </source>
</evidence>
<accession>A0A7W7WF99</accession>
<dbReference type="RefSeq" id="WP_184911366.1">
    <property type="nucleotide sequence ID" value="NZ_JACHJR010000001.1"/>
</dbReference>
<feature type="chain" id="PRO_5030510702" evidence="2">
    <location>
        <begin position="43"/>
        <end position="105"/>
    </location>
</feature>
<keyword evidence="2" id="KW-0732">Signal</keyword>